<comment type="similarity">
    <text evidence="1">Belongs to the TRAFAC class TrmE-Era-EngA-EngB-Septin-like GTPase superfamily. Septin GTPase family.</text>
</comment>
<gene>
    <name evidence="4" type="ORF">FSP39_009640</name>
</gene>
<accession>A0AA88XR24</accession>
<dbReference type="AlphaFoldDB" id="A0AA88XR24"/>
<feature type="domain" description="Fibronectin type-III" evidence="3">
    <location>
        <begin position="4"/>
        <end position="96"/>
    </location>
</feature>
<sequence length="657" mass="75308">LDQTPGKPVARKCKSDSITLSWRVPNDFQEGDYYQIRFKNIDGGKWRFYEEQPSEGSIVMTKMKANTKFVFQVRVVHDDMEGPYSPVSDEVHTKLSPANRLFSYSTLTRKGTPDLYRLPLTENKNARNSGAKTRKFDLGAPPKRGEEKTIMLVGATGTGKSTLVDGLVNYVLGVNWDDSFRYTLVDLEKEERSKQHNQALSQTEWITCYSINMEEGSRLNYRLNVIDTPGFGDTRGLERDQMVVDQIRELFSAKGEQGVVFIDAVCFLIKAPDARLTAVQKYIFHSIMSLFGNDIEQNICTMITFADGDDPPVLAALEEAQLPFGKWFPFNNSGLFANNKVNENVRMSLTPMFWEMGLKSFSGFFKQLENMETKSLQLTKQVLTQRQLLELTIQNLQPQVDAGLSKLNELTAEIQIIDQHKTDIDANKNFTYKVTETKQVKHDLPKGQHVTNCLNCHVTCHKNCMIPKDEDKAGCSAMDGNGNCTQCQDNCNWTQHANTPYIFEYIQEESTKTYQEKLEKYKRAEGEKMTHEKVVERMEEELHDLMEEIHEMMTTVKECNNILKEIALRPNPLSMVEHIDMLIESEKMEKRIGFNERITVLKQFRKKAEIGKDVDRFRQGVQSARKARYGGSSVKAEVVRQRGGFRKAFNKFTNFFS</sequence>
<protein>
    <recommendedName>
        <fullName evidence="3">Fibronectin type-III domain-containing protein</fullName>
    </recommendedName>
</protein>
<keyword evidence="2" id="KW-0175">Coiled coil</keyword>
<feature type="non-terminal residue" evidence="4">
    <location>
        <position position="1"/>
    </location>
</feature>
<name>A0AA88XR24_PINIB</name>
<dbReference type="Gene3D" id="3.40.50.300">
    <property type="entry name" value="P-loop containing nucleotide triphosphate hydrolases"/>
    <property type="match status" value="1"/>
</dbReference>
<dbReference type="Proteomes" id="UP001186944">
    <property type="component" value="Unassembled WGS sequence"/>
</dbReference>
<evidence type="ECO:0000256" key="1">
    <source>
        <dbReference type="RuleBase" id="RU004560"/>
    </source>
</evidence>
<evidence type="ECO:0000259" key="3">
    <source>
        <dbReference type="PROSITE" id="PS50853"/>
    </source>
</evidence>
<dbReference type="EMBL" id="VSWD01000010">
    <property type="protein sequence ID" value="KAK3090164.1"/>
    <property type="molecule type" value="Genomic_DNA"/>
</dbReference>
<dbReference type="Pfam" id="PF00041">
    <property type="entry name" value="fn3"/>
    <property type="match status" value="1"/>
</dbReference>
<reference evidence="4" key="1">
    <citation type="submission" date="2019-08" db="EMBL/GenBank/DDBJ databases">
        <title>The improved chromosome-level genome for the pearl oyster Pinctada fucata martensii using PacBio sequencing and Hi-C.</title>
        <authorList>
            <person name="Zheng Z."/>
        </authorList>
    </citation>
    <scope>NUCLEOTIDE SEQUENCE</scope>
    <source>
        <strain evidence="4">ZZ-2019</strain>
        <tissue evidence="4">Adductor muscle</tissue>
    </source>
</reference>
<organism evidence="4 5">
    <name type="scientific">Pinctada imbricata</name>
    <name type="common">Atlantic pearl-oyster</name>
    <name type="synonym">Pinctada martensii</name>
    <dbReference type="NCBI Taxonomy" id="66713"/>
    <lineage>
        <taxon>Eukaryota</taxon>
        <taxon>Metazoa</taxon>
        <taxon>Spiralia</taxon>
        <taxon>Lophotrochozoa</taxon>
        <taxon>Mollusca</taxon>
        <taxon>Bivalvia</taxon>
        <taxon>Autobranchia</taxon>
        <taxon>Pteriomorphia</taxon>
        <taxon>Pterioida</taxon>
        <taxon>Pterioidea</taxon>
        <taxon>Pteriidae</taxon>
        <taxon>Pinctada</taxon>
    </lineage>
</organism>
<dbReference type="InterPro" id="IPR003961">
    <property type="entry name" value="FN3_dom"/>
</dbReference>
<keyword evidence="1" id="KW-0547">Nucleotide-binding</keyword>
<feature type="coiled-coil region" evidence="2">
    <location>
        <begin position="521"/>
        <end position="555"/>
    </location>
</feature>
<dbReference type="InterPro" id="IPR013783">
    <property type="entry name" value="Ig-like_fold"/>
</dbReference>
<keyword evidence="1" id="KW-0342">GTP-binding</keyword>
<proteinExistence type="inferred from homology"/>
<dbReference type="SUPFAM" id="SSF49265">
    <property type="entry name" value="Fibronectin type III"/>
    <property type="match status" value="1"/>
</dbReference>
<dbReference type="Pfam" id="PF00735">
    <property type="entry name" value="Septin"/>
    <property type="match status" value="1"/>
</dbReference>
<dbReference type="PANTHER" id="PTHR32046:SF14">
    <property type="match status" value="1"/>
</dbReference>
<evidence type="ECO:0000313" key="5">
    <source>
        <dbReference type="Proteomes" id="UP001186944"/>
    </source>
</evidence>
<keyword evidence="5" id="KW-1185">Reference proteome</keyword>
<dbReference type="InterPro" id="IPR036116">
    <property type="entry name" value="FN3_sf"/>
</dbReference>
<dbReference type="SMART" id="SM00060">
    <property type="entry name" value="FN3"/>
    <property type="match status" value="1"/>
</dbReference>
<dbReference type="Gene3D" id="2.60.40.10">
    <property type="entry name" value="Immunoglobulins"/>
    <property type="match status" value="1"/>
</dbReference>
<evidence type="ECO:0000256" key="2">
    <source>
        <dbReference type="SAM" id="Coils"/>
    </source>
</evidence>
<dbReference type="CDD" id="cd00063">
    <property type="entry name" value="FN3"/>
    <property type="match status" value="1"/>
</dbReference>
<comment type="caution">
    <text evidence="4">The sequence shown here is derived from an EMBL/GenBank/DDBJ whole genome shotgun (WGS) entry which is preliminary data.</text>
</comment>
<evidence type="ECO:0000313" key="4">
    <source>
        <dbReference type="EMBL" id="KAK3090164.1"/>
    </source>
</evidence>
<dbReference type="PROSITE" id="PS50853">
    <property type="entry name" value="FN3"/>
    <property type="match status" value="1"/>
</dbReference>
<dbReference type="InterPro" id="IPR027417">
    <property type="entry name" value="P-loop_NTPase"/>
</dbReference>
<dbReference type="InterPro" id="IPR030379">
    <property type="entry name" value="G_SEPTIN_dom"/>
</dbReference>
<dbReference type="GO" id="GO:0005525">
    <property type="term" value="F:GTP binding"/>
    <property type="evidence" value="ECO:0007669"/>
    <property type="project" value="UniProtKB-KW"/>
</dbReference>
<dbReference type="PANTHER" id="PTHR32046">
    <property type="entry name" value="G DOMAIN-CONTAINING PROTEIN"/>
    <property type="match status" value="1"/>
</dbReference>
<dbReference type="SUPFAM" id="SSF52540">
    <property type="entry name" value="P-loop containing nucleoside triphosphate hydrolases"/>
    <property type="match status" value="1"/>
</dbReference>